<dbReference type="STRING" id="1416806.CAL12_04725"/>
<evidence type="ECO:0000256" key="2">
    <source>
        <dbReference type="SAM" id="Phobius"/>
    </source>
</evidence>
<dbReference type="Gene3D" id="3.40.190.150">
    <property type="entry name" value="Bordetella uptake gene, domain 1"/>
    <property type="match status" value="1"/>
</dbReference>
<protein>
    <recommendedName>
        <fullName evidence="5">Tripartite tricarboxylate transporter receptor protein</fullName>
    </recommendedName>
</protein>
<dbReference type="SUPFAM" id="SSF53850">
    <property type="entry name" value="Periplasmic binding protein-like II"/>
    <property type="match status" value="1"/>
</dbReference>
<sequence length="353" mass="37587">MNRHGVGDTGTLPILGVPQGRTRWPRPARRTRWLGAARGLAGGMALLAGLLAAAPAASAKYPEQPIRFIIPFGPGGLADISMRLVAQKMGERYGEKIIIENRPGAGGIVAGTATLNAAHDGYTFIAFSNGTAISKSLFKLPYDPVKDFTPVSTVAYFDLILVTKAKGTLHSLADVLAEARKRPIVLGTINPGSTQNLSAELFKSTSRLNASVIPFKTTSDVVSALIRGDVDVAFESYAAVKGIVDSGQIVPIAATGTQRSAWLPQVPTVRESGLDYDVTGWNAIFAAKGVPEEAVKVMNTQLNEVLQMPDVKQRFRDLGTEAKGSTPDEIGATLRGDIDKWAKVIQQAGIQRQ</sequence>
<reference evidence="3 4" key="1">
    <citation type="submission" date="2017-05" db="EMBL/GenBank/DDBJ databases">
        <title>Complete and WGS of Bordetella genogroups.</title>
        <authorList>
            <person name="Spilker T."/>
            <person name="LiPuma J."/>
        </authorList>
    </citation>
    <scope>NUCLEOTIDE SEQUENCE [LARGE SCALE GENOMIC DNA]</scope>
    <source>
        <strain evidence="3 4">AU19157</strain>
    </source>
</reference>
<keyword evidence="2" id="KW-0812">Transmembrane</keyword>
<keyword evidence="2" id="KW-1133">Transmembrane helix</keyword>
<dbReference type="InterPro" id="IPR042100">
    <property type="entry name" value="Bug_dom1"/>
</dbReference>
<dbReference type="PIRSF" id="PIRSF017082">
    <property type="entry name" value="YflP"/>
    <property type="match status" value="1"/>
</dbReference>
<evidence type="ECO:0000256" key="1">
    <source>
        <dbReference type="ARBA" id="ARBA00006987"/>
    </source>
</evidence>
<dbReference type="EMBL" id="CP021108">
    <property type="protein sequence ID" value="ARP80204.1"/>
    <property type="molecule type" value="Genomic_DNA"/>
</dbReference>
<accession>A0A1W6YGS7</accession>
<evidence type="ECO:0008006" key="5">
    <source>
        <dbReference type="Google" id="ProtNLM"/>
    </source>
</evidence>
<feature type="transmembrane region" description="Helical" evidence="2">
    <location>
        <begin position="33"/>
        <end position="54"/>
    </location>
</feature>
<comment type="similarity">
    <text evidence="1">Belongs to the UPF0065 (bug) family.</text>
</comment>
<keyword evidence="2" id="KW-0472">Membrane</keyword>
<proteinExistence type="inferred from homology"/>
<dbReference type="Pfam" id="PF03401">
    <property type="entry name" value="TctC"/>
    <property type="match status" value="1"/>
</dbReference>
<organism evidence="3 4">
    <name type="scientific">Bordetella genomosp. 8</name>
    <dbReference type="NCBI Taxonomy" id="1416806"/>
    <lineage>
        <taxon>Bacteria</taxon>
        <taxon>Pseudomonadati</taxon>
        <taxon>Pseudomonadota</taxon>
        <taxon>Betaproteobacteria</taxon>
        <taxon>Burkholderiales</taxon>
        <taxon>Alcaligenaceae</taxon>
        <taxon>Bordetella</taxon>
    </lineage>
</organism>
<dbReference type="PANTHER" id="PTHR42928">
    <property type="entry name" value="TRICARBOXYLATE-BINDING PROTEIN"/>
    <property type="match status" value="1"/>
</dbReference>
<name>A0A1W6YGS7_9BORD</name>
<evidence type="ECO:0000313" key="3">
    <source>
        <dbReference type="EMBL" id="ARP80204.1"/>
    </source>
</evidence>
<gene>
    <name evidence="3" type="ORF">CAL12_04725</name>
</gene>
<dbReference type="InterPro" id="IPR005064">
    <property type="entry name" value="BUG"/>
</dbReference>
<dbReference type="OrthoDB" id="8678477at2"/>
<dbReference type="CDD" id="cd07012">
    <property type="entry name" value="PBP2_Bug_TTT"/>
    <property type="match status" value="1"/>
</dbReference>
<dbReference type="KEGG" id="bgv:CAL12_04725"/>
<dbReference type="Gene3D" id="3.40.190.10">
    <property type="entry name" value="Periplasmic binding protein-like II"/>
    <property type="match status" value="1"/>
</dbReference>
<dbReference type="AlphaFoldDB" id="A0A1W6YGS7"/>
<dbReference type="PANTHER" id="PTHR42928:SF5">
    <property type="entry name" value="BLR1237 PROTEIN"/>
    <property type="match status" value="1"/>
</dbReference>
<evidence type="ECO:0000313" key="4">
    <source>
        <dbReference type="Proteomes" id="UP000194151"/>
    </source>
</evidence>
<dbReference type="Proteomes" id="UP000194151">
    <property type="component" value="Chromosome"/>
</dbReference>
<keyword evidence="4" id="KW-1185">Reference proteome</keyword>
<dbReference type="RefSeq" id="WP_157792887.1">
    <property type="nucleotide sequence ID" value="NZ_CP021108.1"/>
</dbReference>